<evidence type="ECO:0000256" key="2">
    <source>
        <dbReference type="SAM" id="SignalP"/>
    </source>
</evidence>
<dbReference type="InterPro" id="IPR004843">
    <property type="entry name" value="Calcineurin-like_PHP"/>
</dbReference>
<reference evidence="4 5" key="1">
    <citation type="submission" date="2022-10" db="EMBL/GenBank/DDBJ databases">
        <title>Alteromonas sp. chi3 Genome sequencing.</title>
        <authorList>
            <person name="Park S."/>
        </authorList>
    </citation>
    <scope>NUCLEOTIDE SEQUENCE [LARGE SCALE GENOMIC DNA]</scope>
    <source>
        <strain evidence="5">chi3</strain>
    </source>
</reference>
<protein>
    <submittedName>
        <fullName evidence="4">Metallophosphoesterase</fullName>
    </submittedName>
</protein>
<gene>
    <name evidence="4" type="ORF">OIK42_11735</name>
</gene>
<evidence type="ECO:0000256" key="1">
    <source>
        <dbReference type="SAM" id="MobiDB-lite"/>
    </source>
</evidence>
<organism evidence="4 5">
    <name type="scientific">Alteromonas gilva</name>
    <dbReference type="NCBI Taxonomy" id="2987522"/>
    <lineage>
        <taxon>Bacteria</taxon>
        <taxon>Pseudomonadati</taxon>
        <taxon>Pseudomonadota</taxon>
        <taxon>Gammaproteobacteria</taxon>
        <taxon>Alteromonadales</taxon>
        <taxon>Alteromonadaceae</taxon>
        <taxon>Alteromonas/Salinimonas group</taxon>
        <taxon>Alteromonas</taxon>
    </lineage>
</organism>
<evidence type="ECO:0000259" key="3">
    <source>
        <dbReference type="Pfam" id="PF00149"/>
    </source>
</evidence>
<feature type="signal peptide" evidence="2">
    <location>
        <begin position="1"/>
        <end position="29"/>
    </location>
</feature>
<evidence type="ECO:0000313" key="4">
    <source>
        <dbReference type="EMBL" id="MDC8831431.1"/>
    </source>
</evidence>
<feature type="region of interest" description="Disordered" evidence="1">
    <location>
        <begin position="25"/>
        <end position="68"/>
    </location>
</feature>
<dbReference type="CDD" id="cd00838">
    <property type="entry name" value="MPP_superfamily"/>
    <property type="match status" value="1"/>
</dbReference>
<keyword evidence="2" id="KW-0732">Signal</keyword>
<comment type="caution">
    <text evidence="4">The sequence shown here is derived from an EMBL/GenBank/DDBJ whole genome shotgun (WGS) entry which is preliminary data.</text>
</comment>
<keyword evidence="5" id="KW-1185">Reference proteome</keyword>
<proteinExistence type="predicted"/>
<dbReference type="Pfam" id="PF00149">
    <property type="entry name" value="Metallophos"/>
    <property type="match status" value="1"/>
</dbReference>
<dbReference type="RefSeq" id="WP_273640734.1">
    <property type="nucleotide sequence ID" value="NZ_JAQQXP010000001.1"/>
</dbReference>
<dbReference type="EMBL" id="JAQQXP010000001">
    <property type="protein sequence ID" value="MDC8831431.1"/>
    <property type="molecule type" value="Genomic_DNA"/>
</dbReference>
<evidence type="ECO:0000313" key="5">
    <source>
        <dbReference type="Proteomes" id="UP001218788"/>
    </source>
</evidence>
<name>A0ABT5L4K4_9ALTE</name>
<dbReference type="Gene3D" id="3.60.21.10">
    <property type="match status" value="1"/>
</dbReference>
<dbReference type="SUPFAM" id="SSF56300">
    <property type="entry name" value="Metallo-dependent phosphatases"/>
    <property type="match status" value="1"/>
</dbReference>
<dbReference type="Proteomes" id="UP001218788">
    <property type="component" value="Unassembled WGS sequence"/>
</dbReference>
<feature type="compositionally biased region" description="Low complexity" evidence="1">
    <location>
        <begin position="41"/>
        <end position="50"/>
    </location>
</feature>
<feature type="domain" description="Calcineurin-like phosphoesterase" evidence="3">
    <location>
        <begin position="71"/>
        <end position="256"/>
    </location>
</feature>
<dbReference type="PROSITE" id="PS51257">
    <property type="entry name" value="PROKAR_LIPOPROTEIN"/>
    <property type="match status" value="1"/>
</dbReference>
<dbReference type="InterPro" id="IPR029052">
    <property type="entry name" value="Metallo-depent_PP-like"/>
</dbReference>
<feature type="compositionally biased region" description="Pro residues" evidence="1">
    <location>
        <begin position="30"/>
        <end position="40"/>
    </location>
</feature>
<sequence>MNLKDFKILVPSLLTAAILTGCGSDSEFAAPPPSNPPSTPPETEAPAATPFTIGLLPDTQGGSDSEGQAHVSMYPMREVLAHQAAAGVDMVIAVGDLTDNGSDIEFAEWRSIADAYAEQGIEFLPVMGNHETSYAYTYNWIENMRNFIPEDAVHMPDYEWINYYVVRDNVLIFGLAYYNLPIAYSWLKETVESMEGIDHIVVASHDGLIGAKYGQTREQIVDGTKGDDWVFSVQPQIREFFADHDVIYVQGHEHQYQRSLISAKTALTTTPSSSTPTGGNYRMDTYTQIMAGNASYKGYEFRYGERELVQMIVAQKNATMSKGSSHFDVNSSLLTFTDQRIDYASYFAPHTATSNDADQDFTAQWHLMDKFSRTKNRCESVIYPNSIPADTRPVLVLQTQYMTNDCYGDDGSYVNLVGGQNNTFNRTDTRTRDMSFTPGFTRAETMNDLIRLNYQWLYQVHESWTPNLNSPVRVIPDYDANELIIPETTIDLKEHVTLSWLPANETASDILIISGTQNQTGVYQDDYGVLKNIEADTGLSNSQPDGSAKSAITLPPTATQDWDISSAVSDTFAVQFTAPEALDSAALTLGILRDGEWQAITPDNCIIDSAWSTSYLSDTPARNQDCAGTPLVGYDSSFGNRWWVVLNADAEIALIAQ</sequence>
<feature type="chain" id="PRO_5045958005" evidence="2">
    <location>
        <begin position="30"/>
        <end position="657"/>
    </location>
</feature>
<accession>A0ABT5L4K4</accession>